<dbReference type="PANTHER" id="PTHR11362:SF82">
    <property type="entry name" value="PHOSPHATIDYLETHANOLAMINE-BINDING PROTEIN 4"/>
    <property type="match status" value="1"/>
</dbReference>
<dbReference type="Proteomes" id="UP000191144">
    <property type="component" value="Chromosome F"/>
</dbReference>
<dbReference type="AlphaFoldDB" id="A0A1G4JY09"/>
<dbReference type="InterPro" id="IPR008914">
    <property type="entry name" value="PEBP"/>
</dbReference>
<keyword evidence="2" id="KW-0496">Mitochondrion</keyword>
<dbReference type="FunFam" id="3.90.280.10:FF:000004">
    <property type="entry name" value="Mitochondrial large ribosomal subunit YmL35"/>
    <property type="match status" value="1"/>
</dbReference>
<sequence>MLRRSLHSSVAKKNGAKIWSDFSNRQAALSIPSAKVKSYILDGTVQQGPPSLKRRSNRIKYQSPEKIEETFKICYEFLESRSASKYAALVKEEDASKRLELAVDAERYNPEVLYNFQYNAKVENDPRIIDYNVPVYRHLGREHWKSYNQMLLMQRLETLAVIPDTLPTLVPKAEINLKFPFSTGLNKWVEPGEILSSNVTSLPPLIKIQEYDDIDPTSQLYTVLIVNPDEPDLEKDSFKTTLQYGLVNLKLGFNDNAVDARKFTQENVIAEYMPPVPEKNAGTQRFAVWVFRQPESTELSLENKVNRDDFDLRQFVGSNRLKAVGAHLWRSQWDSNVSTVRAKYGMPEGRVFHRVRRA</sequence>
<dbReference type="SUPFAM" id="SSF49777">
    <property type="entry name" value="PEBP-like"/>
    <property type="match status" value="1"/>
</dbReference>
<dbReference type="Pfam" id="PF01161">
    <property type="entry name" value="PBP"/>
    <property type="match status" value="1"/>
</dbReference>
<dbReference type="CDD" id="cd00866">
    <property type="entry name" value="PEBP_euk"/>
    <property type="match status" value="1"/>
</dbReference>
<comment type="function">
    <text evidence="3">Component of the mitochondrial ribosome (mitoribosome), a dedicated translation machinery responsible for the synthesis of mitochondrial genome-encoded proteins, including at least some of the essential transmembrane subunits of the mitochondrial respiratory chain. The mitoribosomes are attached to the mitochondrial inner membrane and translation products are cotranslationally integrated into the membrane.</text>
</comment>
<evidence type="ECO:0000313" key="7">
    <source>
        <dbReference type="Proteomes" id="UP000191144"/>
    </source>
</evidence>
<comment type="subcellular location">
    <subcellularLocation>
        <location evidence="1">Mitochondrion</location>
    </subcellularLocation>
</comment>
<dbReference type="InterPro" id="IPR035810">
    <property type="entry name" value="PEBP_euk"/>
</dbReference>
<organism evidence="6 7">
    <name type="scientific">Lachancea meyersii CBS 8951</name>
    <dbReference type="NCBI Taxonomy" id="1266667"/>
    <lineage>
        <taxon>Eukaryota</taxon>
        <taxon>Fungi</taxon>
        <taxon>Dikarya</taxon>
        <taxon>Ascomycota</taxon>
        <taxon>Saccharomycotina</taxon>
        <taxon>Saccharomycetes</taxon>
        <taxon>Saccharomycetales</taxon>
        <taxon>Saccharomycetaceae</taxon>
        <taxon>Lachancea</taxon>
    </lineage>
</organism>
<keyword evidence="7" id="KW-1185">Reference proteome</keyword>
<comment type="similarity">
    <text evidence="4">Belongs to the phosphatidylethanolamine-binding protein family. Mitochondrion-specific ribosomal protein mL38 subfamily.</text>
</comment>
<proteinExistence type="inferred from homology"/>
<protein>
    <recommendedName>
        <fullName evidence="5">Large ribosomal subunit protein mL38</fullName>
    </recommendedName>
</protein>
<evidence type="ECO:0000313" key="6">
    <source>
        <dbReference type="EMBL" id="SCU96018.1"/>
    </source>
</evidence>
<evidence type="ECO:0000256" key="1">
    <source>
        <dbReference type="ARBA" id="ARBA00004173"/>
    </source>
</evidence>
<accession>A0A1G4JY09</accession>
<evidence type="ECO:0000256" key="2">
    <source>
        <dbReference type="ARBA" id="ARBA00023128"/>
    </source>
</evidence>
<evidence type="ECO:0000256" key="4">
    <source>
        <dbReference type="ARBA" id="ARBA00038016"/>
    </source>
</evidence>
<dbReference type="EMBL" id="LT598477">
    <property type="protein sequence ID" value="SCU96018.1"/>
    <property type="molecule type" value="Genomic_DNA"/>
</dbReference>
<reference evidence="7" key="1">
    <citation type="submission" date="2016-03" db="EMBL/GenBank/DDBJ databases">
        <authorList>
            <person name="Devillers Hugo."/>
        </authorList>
    </citation>
    <scope>NUCLEOTIDE SEQUENCE [LARGE SCALE GENOMIC DNA]</scope>
</reference>
<dbReference type="InterPro" id="IPR036610">
    <property type="entry name" value="PEBP-like_sf"/>
</dbReference>
<dbReference type="Gene3D" id="3.90.280.10">
    <property type="entry name" value="PEBP-like"/>
    <property type="match status" value="1"/>
</dbReference>
<evidence type="ECO:0000256" key="5">
    <source>
        <dbReference type="ARBA" id="ARBA00039444"/>
    </source>
</evidence>
<dbReference type="OrthoDB" id="2153661at2759"/>
<dbReference type="PANTHER" id="PTHR11362">
    <property type="entry name" value="PHOSPHATIDYLETHANOLAMINE-BINDING PROTEIN"/>
    <property type="match status" value="1"/>
</dbReference>
<dbReference type="GO" id="GO:0005739">
    <property type="term" value="C:mitochondrion"/>
    <property type="evidence" value="ECO:0007669"/>
    <property type="project" value="UniProtKB-SubCell"/>
</dbReference>
<evidence type="ECO:0000256" key="3">
    <source>
        <dbReference type="ARBA" id="ARBA00037226"/>
    </source>
</evidence>
<name>A0A1G4JY09_9SACH</name>
<gene>
    <name evidence="6" type="ORF">LAME_0F14510G</name>
</gene>
<dbReference type="Gene3D" id="1.20.58.1180">
    <property type="match status" value="1"/>
</dbReference>